<dbReference type="AlphaFoldDB" id="A0A0B7FF51"/>
<dbReference type="EMBL" id="LN679284">
    <property type="protein sequence ID" value="CEL54842.1"/>
    <property type="molecule type" value="Genomic_DNA"/>
</dbReference>
<dbReference type="STRING" id="1108050.A0A0B7FF51"/>
<keyword evidence="2" id="KW-1185">Reference proteome</keyword>
<proteinExistence type="predicted"/>
<evidence type="ECO:0000313" key="2">
    <source>
        <dbReference type="Proteomes" id="UP000059188"/>
    </source>
</evidence>
<sequence length="139" mass="15682">MVCAIEPMTVDAMARLLGLETGNQIERLLMPLQLVLNVAKKTGLVSTLHALFPDFMLSPNWSGLYYCHYWMRHLKMTKACLNSIDANKSKFNVCGLASSHNVDSNVEGLDKRVDESISPALFYACCYWSKHLNLALWEV</sequence>
<organism evidence="1 2">
    <name type="scientific">Thanatephorus cucumeris (strain AG1-IB / isolate 7/3/14)</name>
    <name type="common">Lettuce bottom rot fungus</name>
    <name type="synonym">Rhizoctonia solani</name>
    <dbReference type="NCBI Taxonomy" id="1108050"/>
    <lineage>
        <taxon>Eukaryota</taxon>
        <taxon>Fungi</taxon>
        <taxon>Dikarya</taxon>
        <taxon>Basidiomycota</taxon>
        <taxon>Agaricomycotina</taxon>
        <taxon>Agaricomycetes</taxon>
        <taxon>Cantharellales</taxon>
        <taxon>Ceratobasidiaceae</taxon>
        <taxon>Rhizoctonia</taxon>
        <taxon>Rhizoctonia solani AG-1</taxon>
    </lineage>
</organism>
<accession>A0A0B7FF51</accession>
<reference evidence="1 2" key="1">
    <citation type="submission" date="2014-11" db="EMBL/GenBank/DDBJ databases">
        <authorList>
            <person name="Wibberg Daniel"/>
        </authorList>
    </citation>
    <scope>NUCLEOTIDE SEQUENCE [LARGE SCALE GENOMIC DNA]</scope>
    <source>
        <strain evidence="1">Rhizoctonia solani AG1-IB 7/3/14</strain>
    </source>
</reference>
<protein>
    <submittedName>
        <fullName evidence="1">Uncharacterized protein</fullName>
    </submittedName>
</protein>
<name>A0A0B7FF51_THACB</name>
<dbReference type="Proteomes" id="UP000059188">
    <property type="component" value="Unassembled WGS sequence"/>
</dbReference>
<evidence type="ECO:0000313" key="1">
    <source>
        <dbReference type="EMBL" id="CEL54842.1"/>
    </source>
</evidence>
<gene>
    <name evidence="1" type="ORF">RSOLAG1IB_11787</name>
</gene>